<sequence length="155" mass="17247">MDWGTLIGTALGASVGISATMLAERSRWKRETSARERAEKRQLYGEYLAALSRTRNELRALARSHTTPADERGREAGRAFRSGGAYELRHQMVLIAPEPVSALSVRTLHTLRDLVDRLEAGDVHTDGTWVHTHEAFIALLDELRVAMRNDLGVGE</sequence>
<proteinExistence type="predicted"/>
<dbReference type="OrthoDB" id="4289123at2"/>
<reference evidence="1 2" key="1">
    <citation type="submission" date="2015-10" db="EMBL/GenBank/DDBJ databases">
        <title>Draft genome sequence of pyrrolomycin-producing Streptomyces vitaminophilus.</title>
        <authorList>
            <person name="Graham D.E."/>
            <person name="Mahan K.M."/>
            <person name="Klingeman D.M."/>
            <person name="Hettich R.L."/>
            <person name="Parry R.J."/>
        </authorList>
    </citation>
    <scope>NUCLEOTIDE SEQUENCE [LARGE SCALE GENOMIC DNA]</scope>
    <source>
        <strain evidence="1 2">ATCC 31673</strain>
    </source>
</reference>
<organism evidence="1 2">
    <name type="scientific">Wenjunlia vitaminophila</name>
    <name type="common">Streptomyces vitaminophilus</name>
    <dbReference type="NCBI Taxonomy" id="76728"/>
    <lineage>
        <taxon>Bacteria</taxon>
        <taxon>Bacillati</taxon>
        <taxon>Actinomycetota</taxon>
        <taxon>Actinomycetes</taxon>
        <taxon>Kitasatosporales</taxon>
        <taxon>Streptomycetaceae</taxon>
        <taxon>Wenjunlia</taxon>
    </lineage>
</organism>
<dbReference type="STRING" id="76728.AQ490_06835"/>
<evidence type="ECO:0000313" key="1">
    <source>
        <dbReference type="EMBL" id="KRV47601.1"/>
    </source>
</evidence>
<keyword evidence="2" id="KW-1185">Reference proteome</keyword>
<name>A0A0T6LNY2_WENVI</name>
<dbReference type="RefSeq" id="WP_018386196.1">
    <property type="nucleotide sequence ID" value="NZ_LLZU01000036.1"/>
</dbReference>
<dbReference type="EMBL" id="LLZU01000036">
    <property type="protein sequence ID" value="KRV47601.1"/>
    <property type="molecule type" value="Genomic_DNA"/>
</dbReference>
<evidence type="ECO:0000313" key="2">
    <source>
        <dbReference type="Proteomes" id="UP000050867"/>
    </source>
</evidence>
<dbReference type="eggNOG" id="ENOG502ZG25">
    <property type="taxonomic scope" value="Bacteria"/>
</dbReference>
<gene>
    <name evidence="1" type="ORF">AQ490_06835</name>
</gene>
<comment type="caution">
    <text evidence="1">The sequence shown here is derived from an EMBL/GenBank/DDBJ whole genome shotgun (WGS) entry which is preliminary data.</text>
</comment>
<protein>
    <submittedName>
        <fullName evidence="1">Uncharacterized protein</fullName>
    </submittedName>
</protein>
<dbReference type="Proteomes" id="UP000050867">
    <property type="component" value="Unassembled WGS sequence"/>
</dbReference>
<accession>A0A0T6LNY2</accession>
<dbReference type="AlphaFoldDB" id="A0A0T6LNY2"/>